<name>A0ACC2TN94_9FUNG</name>
<protein>
    <submittedName>
        <fullName evidence="1">Uncharacterized protein</fullName>
    </submittedName>
</protein>
<evidence type="ECO:0000313" key="1">
    <source>
        <dbReference type="EMBL" id="KAJ9076148.1"/>
    </source>
</evidence>
<reference evidence="1" key="1">
    <citation type="submission" date="2022-04" db="EMBL/GenBank/DDBJ databases">
        <title>Genome of the entomopathogenic fungus Entomophthora muscae.</title>
        <authorList>
            <person name="Elya C."/>
            <person name="Lovett B.R."/>
            <person name="Lee E."/>
            <person name="Macias A.M."/>
            <person name="Hajek A.E."/>
            <person name="De Bivort B.L."/>
            <person name="Kasson M.T."/>
            <person name="De Fine Licht H.H."/>
            <person name="Stajich J.E."/>
        </authorList>
    </citation>
    <scope>NUCLEOTIDE SEQUENCE</scope>
    <source>
        <strain evidence="1">Berkeley</strain>
    </source>
</reference>
<sequence>MESVLPDKLVAQIRTTHFDEILDGGFTALKFFAGHKRSVATIKLTLTPSNDSTCSRRDSTIWF</sequence>
<dbReference type="Proteomes" id="UP001165960">
    <property type="component" value="Unassembled WGS sequence"/>
</dbReference>
<comment type="caution">
    <text evidence="1">The sequence shown here is derived from an EMBL/GenBank/DDBJ whole genome shotgun (WGS) entry which is preliminary data.</text>
</comment>
<keyword evidence="2" id="KW-1185">Reference proteome</keyword>
<gene>
    <name evidence="1" type="ORF">DSO57_1028968</name>
</gene>
<dbReference type="EMBL" id="QTSX02002317">
    <property type="protein sequence ID" value="KAJ9076148.1"/>
    <property type="molecule type" value="Genomic_DNA"/>
</dbReference>
<organism evidence="1 2">
    <name type="scientific">Entomophthora muscae</name>
    <dbReference type="NCBI Taxonomy" id="34485"/>
    <lineage>
        <taxon>Eukaryota</taxon>
        <taxon>Fungi</taxon>
        <taxon>Fungi incertae sedis</taxon>
        <taxon>Zoopagomycota</taxon>
        <taxon>Entomophthoromycotina</taxon>
        <taxon>Entomophthoromycetes</taxon>
        <taxon>Entomophthorales</taxon>
        <taxon>Entomophthoraceae</taxon>
        <taxon>Entomophthora</taxon>
    </lineage>
</organism>
<accession>A0ACC2TN94</accession>
<evidence type="ECO:0000313" key="2">
    <source>
        <dbReference type="Proteomes" id="UP001165960"/>
    </source>
</evidence>
<proteinExistence type="predicted"/>